<dbReference type="EMBL" id="JANAKD010000376">
    <property type="protein sequence ID" value="KAJ3494456.1"/>
    <property type="molecule type" value="Genomic_DNA"/>
</dbReference>
<protein>
    <submittedName>
        <fullName evidence="1">Uncharacterized protein</fullName>
    </submittedName>
</protein>
<accession>A0ACC1QY81</accession>
<comment type="caution">
    <text evidence="1">The sequence shown here is derived from an EMBL/GenBank/DDBJ whole genome shotgun (WGS) entry which is preliminary data.</text>
</comment>
<evidence type="ECO:0000313" key="2">
    <source>
        <dbReference type="Proteomes" id="UP001148737"/>
    </source>
</evidence>
<dbReference type="Proteomes" id="UP001148737">
    <property type="component" value="Unassembled WGS sequence"/>
</dbReference>
<reference evidence="1" key="1">
    <citation type="submission" date="2022-07" db="EMBL/GenBank/DDBJ databases">
        <title>Genome Sequence of Lecanicillium saksenae.</title>
        <authorList>
            <person name="Buettner E."/>
        </authorList>
    </citation>
    <scope>NUCLEOTIDE SEQUENCE</scope>
    <source>
        <strain evidence="1">VT-O1</strain>
    </source>
</reference>
<keyword evidence="2" id="KW-1185">Reference proteome</keyword>
<sequence length="1180" mass="132292">MDGMNYDPMMMDGDPEQPKVTISAADSTKVDFELSKTNLPFANALRRIIQAEVPTVAIDLVEIEVNTSVLADEFIAHRLGLIPLDSKDVDELNYSRDCDCEQYCEQCSVTLTLHAKCTSDENMKVYARDLIVDGRHATSVGTPIITDPDGVGCLLAKLRKDQELRLTCIAKKGIAKEHAKWMPTSAVGFEYDPHNKLHHLDMWFENNTDPEVEWPKSKYAAWEEPQQEGEPFNYDAKPERFYFEVETSGSMEPDQIVQSGIRVLQQKIGGLLKSLDPRKYGGEEAGAEFDGPRSPDMNMEGGTTPWQDGGYTTPYGGGNNTAYGGGGGGTSYGGGPGYGTTPYVIMPTMEEDPKDRYIPNTMPVQSLDASPTAYFQTALETLVREFPPLAELREEHLWGFSGGYIGIAHMLLQLSALHPDVRVRGDDLRQWAHRYVKRERGPVPELPRPMCGLINEDMSYNAVRACLSGTEEDVNRFLQDFDAVGAPVNEDEEDEYDPEMMQGRAGALYLLRLVRHWAPEYSDKINAHADNIAERLLQANNYGEESWRWCNARYIGAVHGDIGNITQLILTKPALAEKLEAHLKRLLEMQFEDGGWPMFSNREDETETKMVQFCHGAPGFIFSLWALRPHFPNLKEEIDKSIAKAQECVWEKGLIKKEPGLCHGILGNALTLPSGTKRNHFLTFATEAAVDKGKAQGMFEDAHYDWSHSVQMVYKLGAVWAWGLATMSTLNIPLAPRAMMPPAHTEPTASNAACQRILGTASKQLYPRLVLFEALAQFKGKHEPREHCTDNVAETRRDFLDSFAYLCDVEKGGSTVTAAALQELPESNILWLAANEGIRSDVRDYATRILDILNDRALKPETTTSRIFQLAVTKCQSRLGTYKSMMQGPATWCRMQLRNETQNNNARILRRKLKKLSEPPLNMTIADMVNFCYEMRGPDVAEIKKWSRTGHDDYDKLAHYIGRIGATKSAVHAIVKAHLEISSIRHISCIRTIDDAPEVKPLRLDEQATTPYEILRGICLDLASHNPLQNKDALHKFVELDFPSAPGTEDIRTVFASRRSISTRVHAELQLVDKFSRGRSMKFVDDDKYIGCSKPACYFCFNWISHHKHRYVHPATHGKVIPGCRGPDLDLNDSGEAVLRGMYTKMSNRLGQDILDFLLSSGPRPSRALQYQSTEGSSHA</sequence>
<name>A0ACC1QY81_9HYPO</name>
<organism evidence="1 2">
    <name type="scientific">Lecanicillium saksenae</name>
    <dbReference type="NCBI Taxonomy" id="468837"/>
    <lineage>
        <taxon>Eukaryota</taxon>
        <taxon>Fungi</taxon>
        <taxon>Dikarya</taxon>
        <taxon>Ascomycota</taxon>
        <taxon>Pezizomycotina</taxon>
        <taxon>Sordariomycetes</taxon>
        <taxon>Hypocreomycetidae</taxon>
        <taxon>Hypocreales</taxon>
        <taxon>Cordycipitaceae</taxon>
        <taxon>Lecanicillium</taxon>
    </lineage>
</organism>
<evidence type="ECO:0000313" key="1">
    <source>
        <dbReference type="EMBL" id="KAJ3494456.1"/>
    </source>
</evidence>
<gene>
    <name evidence="1" type="ORF">NLG97_g4065</name>
</gene>
<proteinExistence type="predicted"/>